<dbReference type="EMBL" id="JBHTKX010000001">
    <property type="protein sequence ID" value="MFD1128411.1"/>
    <property type="molecule type" value="Genomic_DNA"/>
</dbReference>
<evidence type="ECO:0000313" key="1">
    <source>
        <dbReference type="EMBL" id="MFD1128411.1"/>
    </source>
</evidence>
<protein>
    <submittedName>
        <fullName evidence="1">Uncharacterized protein</fullName>
    </submittedName>
</protein>
<name>A0ABW3PW50_9BACL</name>
<gene>
    <name evidence="1" type="ORF">ACFQ3J_09520</name>
</gene>
<dbReference type="Proteomes" id="UP001597169">
    <property type="component" value="Unassembled WGS sequence"/>
</dbReference>
<sequence>MLEGSNLYDGNIVLISEGYSILEESSSRKDNYVRNILCTTRYNEYQVIGLLLSKNSSLLKYIEVTTILSVEDHPVDKDIVMSYLDDVSLLKYEELEVLVELLKSYFQGFNYYIDFREAINCRKK</sequence>
<evidence type="ECO:0000313" key="2">
    <source>
        <dbReference type="Proteomes" id="UP001597169"/>
    </source>
</evidence>
<comment type="caution">
    <text evidence="1">The sequence shown here is derived from an EMBL/GenBank/DDBJ whole genome shotgun (WGS) entry which is preliminary data.</text>
</comment>
<proteinExistence type="predicted"/>
<organism evidence="1 2">
    <name type="scientific">Paenibacillus provencensis</name>
    <dbReference type="NCBI Taxonomy" id="441151"/>
    <lineage>
        <taxon>Bacteria</taxon>
        <taxon>Bacillati</taxon>
        <taxon>Bacillota</taxon>
        <taxon>Bacilli</taxon>
        <taxon>Bacillales</taxon>
        <taxon>Paenibacillaceae</taxon>
        <taxon>Paenibacillus</taxon>
    </lineage>
</organism>
<keyword evidence="2" id="KW-1185">Reference proteome</keyword>
<accession>A0ABW3PW50</accession>
<dbReference type="RefSeq" id="WP_251583336.1">
    <property type="nucleotide sequence ID" value="NZ_JBHTKX010000001.1"/>
</dbReference>
<reference evidence="2" key="1">
    <citation type="journal article" date="2019" name="Int. J. Syst. Evol. Microbiol.">
        <title>The Global Catalogue of Microorganisms (GCM) 10K type strain sequencing project: providing services to taxonomists for standard genome sequencing and annotation.</title>
        <authorList>
            <consortium name="The Broad Institute Genomics Platform"/>
            <consortium name="The Broad Institute Genome Sequencing Center for Infectious Disease"/>
            <person name="Wu L."/>
            <person name="Ma J."/>
        </authorList>
    </citation>
    <scope>NUCLEOTIDE SEQUENCE [LARGE SCALE GENOMIC DNA]</scope>
    <source>
        <strain evidence="2">CCUG 53519</strain>
    </source>
</reference>